<comment type="caution">
    <text evidence="2">The sequence shown here is derived from an EMBL/GenBank/DDBJ whole genome shotgun (WGS) entry which is preliminary data.</text>
</comment>
<evidence type="ECO:0000313" key="3">
    <source>
        <dbReference type="Proteomes" id="UP000554482"/>
    </source>
</evidence>
<evidence type="ECO:0000256" key="1">
    <source>
        <dbReference type="SAM" id="MobiDB-lite"/>
    </source>
</evidence>
<sequence>MLEMHCDGISNLELGNSNEKGSPISTRIPNLGMEKDVGEGTGHETINGKGNLNGMRTQPCMHIVGIGSIEQETPNSGNVQTDEQPQVGNSGVVVIVLINDDGGMDGKSWPEILVQLLCMKIKATWGLKETIWTPGTRSTEVLL</sequence>
<feature type="compositionally biased region" description="Polar residues" evidence="1">
    <location>
        <begin position="13"/>
        <end position="28"/>
    </location>
</feature>
<gene>
    <name evidence="2" type="ORF">FRX31_032964</name>
</gene>
<dbReference type="Proteomes" id="UP000554482">
    <property type="component" value="Unassembled WGS sequence"/>
</dbReference>
<dbReference type="EMBL" id="JABWDY010041381">
    <property type="protein sequence ID" value="KAF5177445.1"/>
    <property type="molecule type" value="Genomic_DNA"/>
</dbReference>
<protein>
    <submittedName>
        <fullName evidence="2">Uncharacterized protein</fullName>
    </submittedName>
</protein>
<proteinExistence type="predicted"/>
<evidence type="ECO:0000313" key="2">
    <source>
        <dbReference type="EMBL" id="KAF5177445.1"/>
    </source>
</evidence>
<accession>A0A7J6UZI1</accession>
<keyword evidence="3" id="KW-1185">Reference proteome</keyword>
<feature type="non-terminal residue" evidence="2">
    <location>
        <position position="143"/>
    </location>
</feature>
<name>A0A7J6UZI1_THATH</name>
<reference evidence="2 3" key="1">
    <citation type="submission" date="2020-06" db="EMBL/GenBank/DDBJ databases">
        <title>Transcriptomic and genomic resources for Thalictrum thalictroides and T. hernandezii: Facilitating candidate gene discovery in an emerging model plant lineage.</title>
        <authorList>
            <person name="Arias T."/>
            <person name="Riano-Pachon D.M."/>
            <person name="Di Stilio V.S."/>
        </authorList>
    </citation>
    <scope>NUCLEOTIDE SEQUENCE [LARGE SCALE GENOMIC DNA]</scope>
    <source>
        <strain evidence="3">cv. WT478/WT964</strain>
        <tissue evidence="2">Leaves</tissue>
    </source>
</reference>
<organism evidence="2 3">
    <name type="scientific">Thalictrum thalictroides</name>
    <name type="common">Rue-anemone</name>
    <name type="synonym">Anemone thalictroides</name>
    <dbReference type="NCBI Taxonomy" id="46969"/>
    <lineage>
        <taxon>Eukaryota</taxon>
        <taxon>Viridiplantae</taxon>
        <taxon>Streptophyta</taxon>
        <taxon>Embryophyta</taxon>
        <taxon>Tracheophyta</taxon>
        <taxon>Spermatophyta</taxon>
        <taxon>Magnoliopsida</taxon>
        <taxon>Ranunculales</taxon>
        <taxon>Ranunculaceae</taxon>
        <taxon>Thalictroideae</taxon>
        <taxon>Thalictrum</taxon>
    </lineage>
</organism>
<feature type="region of interest" description="Disordered" evidence="1">
    <location>
        <begin position="12"/>
        <end position="32"/>
    </location>
</feature>
<dbReference type="AlphaFoldDB" id="A0A7J6UZI1"/>